<evidence type="ECO:0000259" key="2">
    <source>
        <dbReference type="Pfam" id="PF26061"/>
    </source>
</evidence>
<dbReference type="RefSeq" id="WP_167358628.1">
    <property type="nucleotide sequence ID" value="NZ_JADBGF010000001.1"/>
</dbReference>
<comment type="caution">
    <text evidence="3">The sequence shown here is derived from an EMBL/GenBank/DDBJ whole genome shotgun (WGS) entry which is preliminary data.</text>
</comment>
<sequence length="181" mass="19706">MDSRRAPIATDCVRHETGLRTTGNAAPPEPLLPQNTPADERERMRILMEGKSVRGTAEQIDSGLFADLWKVWPHRPIVFDEEKGLVTAFPLFIQNGDTPLAAHSPAQLRRWQRLGCGLRPLTSDRQVAGHPAHDDGLAAPVEHIPFHGLQACGFLGVAVPDRQNDIKGGSCGELLACGRTP</sequence>
<gene>
    <name evidence="3" type="ORF">H4687_007714</name>
</gene>
<dbReference type="InterPro" id="IPR058334">
    <property type="entry name" value="DUF8021"/>
</dbReference>
<name>A0A8I0PB26_9ACTN</name>
<proteinExistence type="predicted"/>
<reference evidence="3 4" key="1">
    <citation type="submission" date="2020-10" db="EMBL/GenBank/DDBJ databases">
        <title>Sequencing the genomes of 1000 actinobacteria strains.</title>
        <authorList>
            <person name="Klenk H.-P."/>
        </authorList>
    </citation>
    <scope>NUCLEOTIDE SEQUENCE [LARGE SCALE GENOMIC DNA]</scope>
    <source>
        <strain evidence="3 4">DSM 41803</strain>
    </source>
</reference>
<dbReference type="AlphaFoldDB" id="A0A8I0PB26"/>
<keyword evidence="4" id="KW-1185">Reference proteome</keyword>
<protein>
    <recommendedName>
        <fullName evidence="2">DUF8021 domain-containing protein</fullName>
    </recommendedName>
</protein>
<dbReference type="GeneID" id="86832197"/>
<feature type="region of interest" description="Disordered" evidence="1">
    <location>
        <begin position="16"/>
        <end position="39"/>
    </location>
</feature>
<evidence type="ECO:0000313" key="3">
    <source>
        <dbReference type="EMBL" id="MBE1601585.1"/>
    </source>
</evidence>
<dbReference type="Proteomes" id="UP000629287">
    <property type="component" value="Unassembled WGS sequence"/>
</dbReference>
<feature type="domain" description="DUF8021" evidence="2">
    <location>
        <begin position="4"/>
        <end position="99"/>
    </location>
</feature>
<dbReference type="EMBL" id="JADBGF010000001">
    <property type="protein sequence ID" value="MBE1601585.1"/>
    <property type="molecule type" value="Genomic_DNA"/>
</dbReference>
<evidence type="ECO:0000313" key="4">
    <source>
        <dbReference type="Proteomes" id="UP000629287"/>
    </source>
</evidence>
<evidence type="ECO:0000256" key="1">
    <source>
        <dbReference type="SAM" id="MobiDB-lite"/>
    </source>
</evidence>
<accession>A0A8I0PB26</accession>
<organism evidence="3 4">
    <name type="scientific">Streptomyces stelliscabiei</name>
    <dbReference type="NCBI Taxonomy" id="146820"/>
    <lineage>
        <taxon>Bacteria</taxon>
        <taxon>Bacillati</taxon>
        <taxon>Actinomycetota</taxon>
        <taxon>Actinomycetes</taxon>
        <taxon>Kitasatosporales</taxon>
        <taxon>Streptomycetaceae</taxon>
        <taxon>Streptomyces</taxon>
    </lineage>
</organism>
<dbReference type="Pfam" id="PF26061">
    <property type="entry name" value="DUF8021"/>
    <property type="match status" value="1"/>
</dbReference>